<gene>
    <name evidence="1" type="ORF">MMARJ_18700</name>
</gene>
<proteinExistence type="predicted"/>
<name>A0ABN5ZTS3_9MYCO</name>
<organism evidence="1 2">
    <name type="scientific">Mycobacterium marseillense</name>
    <dbReference type="NCBI Taxonomy" id="701042"/>
    <lineage>
        <taxon>Bacteria</taxon>
        <taxon>Bacillati</taxon>
        <taxon>Actinomycetota</taxon>
        <taxon>Actinomycetes</taxon>
        <taxon>Mycobacteriales</taxon>
        <taxon>Mycobacteriaceae</taxon>
        <taxon>Mycobacterium</taxon>
        <taxon>Mycobacterium avium complex (MAC)</taxon>
    </lineage>
</organism>
<keyword evidence="2" id="KW-1185">Reference proteome</keyword>
<dbReference type="EMBL" id="AP022584">
    <property type="protein sequence ID" value="BBY11130.1"/>
    <property type="molecule type" value="Genomic_DNA"/>
</dbReference>
<sequence length="94" mass="10442">MILVRVGEHQRLDVVEPILDMAQIREDQVDPGLVVGGKHHPAVDDEQPAQVLQNRHVAADFADAAKRGDPQPSSGQRAWRGEVYIHFSDAPWVT</sequence>
<evidence type="ECO:0000313" key="2">
    <source>
        <dbReference type="Proteomes" id="UP000466831"/>
    </source>
</evidence>
<reference evidence="1 2" key="1">
    <citation type="journal article" date="2019" name="Emerg. Microbes Infect.">
        <title>Comprehensive subspecies identification of 175 nontuberculous mycobacteria species based on 7547 genomic profiles.</title>
        <authorList>
            <person name="Matsumoto Y."/>
            <person name="Kinjo T."/>
            <person name="Motooka D."/>
            <person name="Nabeya D."/>
            <person name="Jung N."/>
            <person name="Uechi K."/>
            <person name="Horii T."/>
            <person name="Iida T."/>
            <person name="Fujita J."/>
            <person name="Nakamura S."/>
        </authorList>
    </citation>
    <scope>NUCLEOTIDE SEQUENCE [LARGE SCALE GENOMIC DNA]</scope>
    <source>
        <strain evidence="1 2">JCM 17324</strain>
    </source>
</reference>
<dbReference type="Proteomes" id="UP000466831">
    <property type="component" value="Chromosome"/>
</dbReference>
<accession>A0ABN5ZTS3</accession>
<evidence type="ECO:0000313" key="1">
    <source>
        <dbReference type="EMBL" id="BBY11130.1"/>
    </source>
</evidence>
<protein>
    <submittedName>
        <fullName evidence="1">Uncharacterized protein</fullName>
    </submittedName>
</protein>